<organism evidence="7 8">
    <name type="scientific">Coccomyxa subellipsoidea</name>
    <dbReference type="NCBI Taxonomy" id="248742"/>
    <lineage>
        <taxon>Eukaryota</taxon>
        <taxon>Viridiplantae</taxon>
        <taxon>Chlorophyta</taxon>
        <taxon>core chlorophytes</taxon>
        <taxon>Trebouxiophyceae</taxon>
        <taxon>Trebouxiophyceae incertae sedis</taxon>
        <taxon>Coccomyxaceae</taxon>
        <taxon>Coccomyxa</taxon>
    </lineage>
</organism>
<sequence>MDFVDRFTSGSAAQQFSPDTLFKFTDLTVPVQKHLEKVYLTLSAALLVSALGTYVNILTGLGGFVAAIGFVVFATWLTVTEPTALNLNKRYALLAGAAFSQGLTLGPLISMVLAVHPGILFTAFLATAATFACFSGAAMLSRRRSWLYLSGTLSSAMSIMLVMRLATWMFGGRAMAFQLELYGGLAVFLGYILLDTQVIIEKAYQGNKDHIRGALDLFVDFMAVFVRLLVILMQNAEKKEERRERKRR</sequence>
<evidence type="ECO:0000256" key="2">
    <source>
        <dbReference type="ARBA" id="ARBA00010350"/>
    </source>
</evidence>
<keyword evidence="3 6" id="KW-0812">Transmembrane</keyword>
<proteinExistence type="inferred from homology"/>
<evidence type="ECO:0000313" key="8">
    <source>
        <dbReference type="Proteomes" id="UP001491310"/>
    </source>
</evidence>
<evidence type="ECO:0000256" key="3">
    <source>
        <dbReference type="ARBA" id="ARBA00022692"/>
    </source>
</evidence>
<comment type="caution">
    <text evidence="7">The sequence shown here is derived from an EMBL/GenBank/DDBJ whole genome shotgun (WGS) entry which is preliminary data.</text>
</comment>
<feature type="transmembrane region" description="Helical" evidence="6">
    <location>
        <begin position="147"/>
        <end position="170"/>
    </location>
</feature>
<dbReference type="PANTHER" id="PTHR23291:SF32">
    <property type="entry name" value="BAX INHIBITOR 1"/>
    <property type="match status" value="1"/>
</dbReference>
<reference evidence="7 8" key="1">
    <citation type="journal article" date="2024" name="Nat. Commun.">
        <title>Phylogenomics reveals the evolutionary origins of lichenization in chlorophyte algae.</title>
        <authorList>
            <person name="Puginier C."/>
            <person name="Libourel C."/>
            <person name="Otte J."/>
            <person name="Skaloud P."/>
            <person name="Haon M."/>
            <person name="Grisel S."/>
            <person name="Petersen M."/>
            <person name="Berrin J.G."/>
            <person name="Delaux P.M."/>
            <person name="Dal Grande F."/>
            <person name="Keller J."/>
        </authorList>
    </citation>
    <scope>NUCLEOTIDE SEQUENCE [LARGE SCALE GENOMIC DNA]</scope>
    <source>
        <strain evidence="7 8">SAG 216-7</strain>
    </source>
</reference>
<dbReference type="EMBL" id="JALJOT010000018">
    <property type="protein sequence ID" value="KAK9901303.1"/>
    <property type="molecule type" value="Genomic_DNA"/>
</dbReference>
<evidence type="ECO:0000256" key="4">
    <source>
        <dbReference type="ARBA" id="ARBA00022989"/>
    </source>
</evidence>
<evidence type="ECO:0000256" key="1">
    <source>
        <dbReference type="ARBA" id="ARBA00004141"/>
    </source>
</evidence>
<comment type="similarity">
    <text evidence="2 6">Belongs to the BI1 family.</text>
</comment>
<evidence type="ECO:0008006" key="9">
    <source>
        <dbReference type="Google" id="ProtNLM"/>
    </source>
</evidence>
<dbReference type="Pfam" id="PF01027">
    <property type="entry name" value="Bax1-I"/>
    <property type="match status" value="1"/>
</dbReference>
<dbReference type="Proteomes" id="UP001491310">
    <property type="component" value="Unassembled WGS sequence"/>
</dbReference>
<accession>A0ABR2YBD5</accession>
<feature type="transmembrane region" description="Helical" evidence="6">
    <location>
        <begin position="61"/>
        <end position="79"/>
    </location>
</feature>
<evidence type="ECO:0000313" key="7">
    <source>
        <dbReference type="EMBL" id="KAK9901303.1"/>
    </source>
</evidence>
<keyword evidence="5 6" id="KW-0472">Membrane</keyword>
<gene>
    <name evidence="7" type="ORF">WJX75_005285</name>
</gene>
<protein>
    <recommendedName>
        <fullName evidence="9">Bax inhibitor 1</fullName>
    </recommendedName>
</protein>
<feature type="transmembrane region" description="Helical" evidence="6">
    <location>
        <begin position="119"/>
        <end position="140"/>
    </location>
</feature>
<evidence type="ECO:0000256" key="6">
    <source>
        <dbReference type="RuleBase" id="RU004379"/>
    </source>
</evidence>
<keyword evidence="4 6" id="KW-1133">Transmembrane helix</keyword>
<evidence type="ECO:0000256" key="5">
    <source>
        <dbReference type="ARBA" id="ARBA00023136"/>
    </source>
</evidence>
<dbReference type="PANTHER" id="PTHR23291">
    <property type="entry name" value="BAX INHIBITOR-RELATED"/>
    <property type="match status" value="1"/>
</dbReference>
<name>A0ABR2YBD5_9CHLO</name>
<feature type="transmembrane region" description="Helical" evidence="6">
    <location>
        <begin position="91"/>
        <end position="113"/>
    </location>
</feature>
<keyword evidence="8" id="KW-1185">Reference proteome</keyword>
<dbReference type="InterPro" id="IPR006214">
    <property type="entry name" value="Bax_inhibitor_1-related"/>
</dbReference>
<comment type="subcellular location">
    <subcellularLocation>
        <location evidence="1">Membrane</location>
        <topology evidence="1">Multi-pass membrane protein</topology>
    </subcellularLocation>
</comment>
<feature type="transmembrane region" description="Helical" evidence="6">
    <location>
        <begin position="176"/>
        <end position="194"/>
    </location>
</feature>